<evidence type="ECO:0000256" key="1">
    <source>
        <dbReference type="ARBA" id="ARBA00022578"/>
    </source>
</evidence>
<evidence type="ECO:0000259" key="4">
    <source>
        <dbReference type="Pfam" id="PF03108"/>
    </source>
</evidence>
<evidence type="ECO:0000313" key="6">
    <source>
        <dbReference type="EMBL" id="WVZ93804.1"/>
    </source>
</evidence>
<organism evidence="6 7">
    <name type="scientific">Paspalum notatum var. saurae</name>
    <dbReference type="NCBI Taxonomy" id="547442"/>
    <lineage>
        <taxon>Eukaryota</taxon>
        <taxon>Viridiplantae</taxon>
        <taxon>Streptophyta</taxon>
        <taxon>Embryophyta</taxon>
        <taxon>Tracheophyta</taxon>
        <taxon>Spermatophyta</taxon>
        <taxon>Magnoliopsida</taxon>
        <taxon>Liliopsida</taxon>
        <taxon>Poales</taxon>
        <taxon>Poaceae</taxon>
        <taxon>PACMAD clade</taxon>
        <taxon>Panicoideae</taxon>
        <taxon>Andropogonodae</taxon>
        <taxon>Paspaleae</taxon>
        <taxon>Paspalinae</taxon>
        <taxon>Paspalum</taxon>
    </lineage>
</organism>
<dbReference type="InterPro" id="IPR018289">
    <property type="entry name" value="MULE_transposase_dom"/>
</dbReference>
<keyword evidence="2" id="KW-0238">DNA-binding</keyword>
<feature type="domain" description="Transposase MuDR plant" evidence="4">
    <location>
        <begin position="233"/>
        <end position="268"/>
    </location>
</feature>
<reference evidence="6 7" key="1">
    <citation type="submission" date="2024-02" db="EMBL/GenBank/DDBJ databases">
        <title>High-quality chromosome-scale genome assembly of Pensacola bahiagrass (Paspalum notatum Flugge var. saurae).</title>
        <authorList>
            <person name="Vega J.M."/>
            <person name="Podio M."/>
            <person name="Orjuela J."/>
            <person name="Siena L.A."/>
            <person name="Pessino S.C."/>
            <person name="Combes M.C."/>
            <person name="Mariac C."/>
            <person name="Albertini E."/>
            <person name="Pupilli F."/>
            <person name="Ortiz J.P.A."/>
            <person name="Leblanc O."/>
        </authorList>
    </citation>
    <scope>NUCLEOTIDE SEQUENCE [LARGE SCALE GENOMIC DNA]</scope>
    <source>
        <strain evidence="6">R1</strain>
        <tissue evidence="6">Leaf</tissue>
    </source>
</reference>
<dbReference type="Pfam" id="PF10551">
    <property type="entry name" value="MULE"/>
    <property type="match status" value="1"/>
</dbReference>
<dbReference type="EMBL" id="CP144753">
    <property type="protein sequence ID" value="WVZ93804.1"/>
    <property type="molecule type" value="Genomic_DNA"/>
</dbReference>
<dbReference type="InterPro" id="IPR004332">
    <property type="entry name" value="Transposase_MuDR"/>
</dbReference>
<dbReference type="Pfam" id="PF03108">
    <property type="entry name" value="DBD_Tnp_Mut"/>
    <property type="match status" value="1"/>
</dbReference>
<dbReference type="PANTHER" id="PTHR31973:SF195">
    <property type="entry name" value="MUDR FAMILY TRANSPOSASE"/>
    <property type="match status" value="1"/>
</dbReference>
<evidence type="ECO:0000256" key="2">
    <source>
        <dbReference type="ARBA" id="ARBA00023125"/>
    </source>
</evidence>
<dbReference type="InterPro" id="IPR001207">
    <property type="entry name" value="Transposase_mutator"/>
</dbReference>
<accession>A0AAQ3UQW4</accession>
<gene>
    <name evidence="6" type="ORF">U9M48_039759</name>
</gene>
<dbReference type="AlphaFoldDB" id="A0AAQ3UQW4"/>
<sequence length="570" mass="65386">MDCPPWIDPGNAFRFIIKSSSYKANLEYGMLDMQEQEHEHWIDITRGYSMQDLIDDMATKIIWGSSQELQVWGVDTESGSEWRVRDNAQFQRMIECRLDVRVMKLTVDVIDKEVYKKPVSSLCIALSTHDVSVVTGAVGESGTVGVNDNLIVVQYEANDGESNALVDEAEVYEAMGFEIFDNEAAEKTDQEYAIPAMSAEIDNDFREAAIPVDDNEVNEQVVDWDRDNPDMAWAIIHEFELGTEKSDRSRFRGFCKAKGCPWKIIAKTQGDSSVRGDHSCASAIRVVGKMASQAWVAERCIPLLKEKKSMGAKEVKVRLPSKYKIDIPYQTMWYGRQRVSDFLFGKWEYSYDWLYRFKAEVELRSPGSVVEIGTETINGKKHFSKFFCCFKACIDGFIEGCRPYLSIDSTTLNGMWNGHMPACAIDGHNWLFPVAFGLFDSETKENWIWFMEQLWSALGTLPHLAICTDVGKGLIEAVKKVFPWVEHRECFRHLMENMKKNFSETEYAKYMWPAARAYTPEKHKYLLDKVMQNTPGLQGWLEMDHSLLWTRSKFAEQIKCDYINNNLAEA</sequence>
<dbReference type="GO" id="GO:0003677">
    <property type="term" value="F:DNA binding"/>
    <property type="evidence" value="ECO:0007669"/>
    <property type="project" value="UniProtKB-KW"/>
</dbReference>
<evidence type="ECO:0000313" key="7">
    <source>
        <dbReference type="Proteomes" id="UP001341281"/>
    </source>
</evidence>
<dbReference type="PANTHER" id="PTHR31973">
    <property type="entry name" value="POLYPROTEIN, PUTATIVE-RELATED"/>
    <property type="match status" value="1"/>
</dbReference>
<keyword evidence="3" id="KW-0233">DNA recombination</keyword>
<evidence type="ECO:0008006" key="8">
    <source>
        <dbReference type="Google" id="ProtNLM"/>
    </source>
</evidence>
<dbReference type="GO" id="GO:0006313">
    <property type="term" value="P:DNA transposition"/>
    <property type="evidence" value="ECO:0007669"/>
    <property type="project" value="InterPro"/>
</dbReference>
<evidence type="ECO:0000256" key="3">
    <source>
        <dbReference type="ARBA" id="ARBA00023172"/>
    </source>
</evidence>
<dbReference type="GO" id="GO:0004803">
    <property type="term" value="F:transposase activity"/>
    <property type="evidence" value="ECO:0007669"/>
    <property type="project" value="InterPro"/>
</dbReference>
<protein>
    <recommendedName>
        <fullName evidence="8">Transposase</fullName>
    </recommendedName>
</protein>
<keyword evidence="1" id="KW-0815">Transposition</keyword>
<dbReference type="PROSITE" id="PS01007">
    <property type="entry name" value="TRANSPOSASE_MUTATOR"/>
    <property type="match status" value="1"/>
</dbReference>
<proteinExistence type="predicted"/>
<dbReference type="Proteomes" id="UP001341281">
    <property type="component" value="Chromosome 09"/>
</dbReference>
<name>A0AAQ3UQW4_PASNO</name>
<evidence type="ECO:0000259" key="5">
    <source>
        <dbReference type="Pfam" id="PF10551"/>
    </source>
</evidence>
<feature type="domain" description="MULE transposase" evidence="5">
    <location>
        <begin position="407"/>
        <end position="497"/>
    </location>
</feature>
<keyword evidence="7" id="KW-1185">Reference proteome</keyword>